<dbReference type="OrthoDB" id="6355886at2759"/>
<comment type="similarity">
    <text evidence="2 10">Belongs to the glycosyltransferase 31 family.</text>
</comment>
<evidence type="ECO:0000256" key="7">
    <source>
        <dbReference type="ARBA" id="ARBA00022989"/>
    </source>
</evidence>
<sequence>MHDKVYRILVTVLLTYIIYSRPSINVTSDFGTSFSIAFADVQKNIEWIYLPEIDANEKSEVLMIVLSRSDNYGRRNVLRKTWMNKRNSESIKEERMKALFLVGMNPGDLRMKKMILEEARLYGDLIVADLNDSYDQLSYKTLTLLLFATRKAPQFNLIGKIDEDVVFFPDQLTPLIENKLIKVNTSSMYGYLVGEGLEVNHIHHGKWFIPISAYSCLKYPGYLSGPFYLTTKLAAEKIITATKHRNFLSVSL</sequence>
<evidence type="ECO:0000256" key="6">
    <source>
        <dbReference type="ARBA" id="ARBA00022968"/>
    </source>
</evidence>
<dbReference type="GO" id="GO:0006493">
    <property type="term" value="P:protein O-linked glycosylation"/>
    <property type="evidence" value="ECO:0007669"/>
    <property type="project" value="TreeGrafter"/>
</dbReference>
<dbReference type="Proteomes" id="UP000008068">
    <property type="component" value="Unassembled WGS sequence"/>
</dbReference>
<dbReference type="HOGENOM" id="CLU_1103600_0_0_1"/>
<keyword evidence="12" id="KW-1185">Reference proteome</keyword>
<dbReference type="Pfam" id="PF01762">
    <property type="entry name" value="Galactosyl_T"/>
    <property type="match status" value="1"/>
</dbReference>
<dbReference type="FunCoup" id="G0MP95">
    <property type="interactions" value="866"/>
</dbReference>
<dbReference type="GO" id="GO:0000139">
    <property type="term" value="C:Golgi membrane"/>
    <property type="evidence" value="ECO:0007669"/>
    <property type="project" value="UniProtKB-SubCell"/>
</dbReference>
<dbReference type="eggNOG" id="KOG2287">
    <property type="taxonomic scope" value="Eukaryota"/>
</dbReference>
<evidence type="ECO:0000313" key="11">
    <source>
        <dbReference type="EMBL" id="EGT39128.1"/>
    </source>
</evidence>
<dbReference type="OMA" id="WHRTIEC"/>
<dbReference type="GO" id="GO:0016758">
    <property type="term" value="F:hexosyltransferase activity"/>
    <property type="evidence" value="ECO:0007669"/>
    <property type="project" value="InterPro"/>
</dbReference>
<keyword evidence="3 10" id="KW-0328">Glycosyltransferase</keyword>
<dbReference type="InterPro" id="IPR002659">
    <property type="entry name" value="Glyco_trans_31"/>
</dbReference>
<evidence type="ECO:0000256" key="5">
    <source>
        <dbReference type="ARBA" id="ARBA00022692"/>
    </source>
</evidence>
<dbReference type="Gene3D" id="3.90.550.50">
    <property type="match status" value="1"/>
</dbReference>
<evidence type="ECO:0000256" key="4">
    <source>
        <dbReference type="ARBA" id="ARBA00022679"/>
    </source>
</evidence>
<keyword evidence="8 10" id="KW-0333">Golgi apparatus</keyword>
<dbReference type="AlphaFoldDB" id="G0MP95"/>
<keyword evidence="9" id="KW-0472">Membrane</keyword>
<accession>G0MP95</accession>
<name>G0MP95_CAEBE</name>
<reference evidence="12" key="1">
    <citation type="submission" date="2011-07" db="EMBL/GenBank/DDBJ databases">
        <authorList>
            <consortium name="Caenorhabditis brenneri Sequencing and Analysis Consortium"/>
            <person name="Wilson R.K."/>
        </authorList>
    </citation>
    <scope>NUCLEOTIDE SEQUENCE [LARGE SCALE GENOMIC DNA]</scope>
    <source>
        <strain evidence="12">PB2801</strain>
    </source>
</reference>
<dbReference type="PANTHER" id="PTHR11214">
    <property type="entry name" value="BETA-1,3-N-ACETYLGLUCOSAMINYLTRANSFERASE"/>
    <property type="match status" value="1"/>
</dbReference>
<keyword evidence="7" id="KW-1133">Transmembrane helix</keyword>
<dbReference type="InParanoid" id="G0MP95"/>
<evidence type="ECO:0000313" key="12">
    <source>
        <dbReference type="Proteomes" id="UP000008068"/>
    </source>
</evidence>
<protein>
    <recommendedName>
        <fullName evidence="10">Hexosyltransferase</fullName>
        <ecNumber evidence="10">2.4.1.-</ecNumber>
    </recommendedName>
</protein>
<evidence type="ECO:0000256" key="3">
    <source>
        <dbReference type="ARBA" id="ARBA00022676"/>
    </source>
</evidence>
<dbReference type="EC" id="2.4.1.-" evidence="10"/>
<keyword evidence="6" id="KW-0735">Signal-anchor</keyword>
<evidence type="ECO:0000256" key="1">
    <source>
        <dbReference type="ARBA" id="ARBA00004323"/>
    </source>
</evidence>
<keyword evidence="5" id="KW-0812">Transmembrane</keyword>
<dbReference type="STRING" id="135651.G0MP95"/>
<evidence type="ECO:0000256" key="10">
    <source>
        <dbReference type="RuleBase" id="RU363063"/>
    </source>
</evidence>
<comment type="subcellular location">
    <subcellularLocation>
        <location evidence="1 10">Golgi apparatus membrane</location>
        <topology evidence="1 10">Single-pass type II membrane protein</topology>
    </subcellularLocation>
</comment>
<gene>
    <name evidence="11" type="ORF">CAEBREN_08585</name>
</gene>
<evidence type="ECO:0000256" key="2">
    <source>
        <dbReference type="ARBA" id="ARBA00008661"/>
    </source>
</evidence>
<evidence type="ECO:0000256" key="8">
    <source>
        <dbReference type="ARBA" id="ARBA00023034"/>
    </source>
</evidence>
<organism evidence="12">
    <name type="scientific">Caenorhabditis brenneri</name>
    <name type="common">Nematode worm</name>
    <dbReference type="NCBI Taxonomy" id="135651"/>
    <lineage>
        <taxon>Eukaryota</taxon>
        <taxon>Metazoa</taxon>
        <taxon>Ecdysozoa</taxon>
        <taxon>Nematoda</taxon>
        <taxon>Chromadorea</taxon>
        <taxon>Rhabditida</taxon>
        <taxon>Rhabditina</taxon>
        <taxon>Rhabditomorpha</taxon>
        <taxon>Rhabditoidea</taxon>
        <taxon>Rhabditidae</taxon>
        <taxon>Peloderinae</taxon>
        <taxon>Caenorhabditis</taxon>
    </lineage>
</organism>
<keyword evidence="4" id="KW-0808">Transferase</keyword>
<proteinExistence type="inferred from homology"/>
<dbReference type="EMBL" id="GL379804">
    <property type="protein sequence ID" value="EGT39128.1"/>
    <property type="molecule type" value="Genomic_DNA"/>
</dbReference>
<dbReference type="PANTHER" id="PTHR11214:SF391">
    <property type="entry name" value="BETA-1,3-GALACTOSYLTRANSFERASE BRE-2-RELATED"/>
    <property type="match status" value="1"/>
</dbReference>
<evidence type="ECO:0000256" key="9">
    <source>
        <dbReference type="ARBA" id="ARBA00023136"/>
    </source>
</evidence>